<sequence length="305" mass="31990">MDDDFRYRVNYSENIAPKYPHRSQEGLEVVPSESPLYAVPPDVLPPAPLPTVGNDKWESNPREWAWADTPISAVTAPGAPPQEEKRRVLGLTVPMFWTVVVIIAVVLAAAIGGGIGGGLKAQQKSNSNTSSDAANTSQPSATASSGSGGTPTSAQNGASTSTSNPALPSDSGCPQIEGTTYTPYAVDGKPIPLEDGLAPQNFQQKCYTNFVSSTAAQTHDILKIFMPTLENCIMTCAAYNAAYRANLNNNVPVGGGYCVGVTLEKIDAGFCYLKNGTGTNDTMGNPDTYSSAVLLTDVDETTSSS</sequence>
<comment type="caution">
    <text evidence="1">The sequence shown here is derived from an EMBL/GenBank/DDBJ whole genome shotgun (WGS) entry which is preliminary data.</text>
</comment>
<reference evidence="1 2" key="1">
    <citation type="journal article" date="2022" name="New Phytol.">
        <title>Ecological generalism drives hyperdiversity of secondary metabolite gene clusters in xylarialean endophytes.</title>
        <authorList>
            <person name="Franco M.E.E."/>
            <person name="Wisecaver J.H."/>
            <person name="Arnold A.E."/>
            <person name="Ju Y.M."/>
            <person name="Slot J.C."/>
            <person name="Ahrendt S."/>
            <person name="Moore L.P."/>
            <person name="Eastman K.E."/>
            <person name="Scott K."/>
            <person name="Konkel Z."/>
            <person name="Mondo S.J."/>
            <person name="Kuo A."/>
            <person name="Hayes R.D."/>
            <person name="Haridas S."/>
            <person name="Andreopoulos B."/>
            <person name="Riley R."/>
            <person name="LaButti K."/>
            <person name="Pangilinan J."/>
            <person name="Lipzen A."/>
            <person name="Amirebrahimi M."/>
            <person name="Yan J."/>
            <person name="Adam C."/>
            <person name="Keymanesh K."/>
            <person name="Ng V."/>
            <person name="Louie K."/>
            <person name="Northen T."/>
            <person name="Drula E."/>
            <person name="Henrissat B."/>
            <person name="Hsieh H.M."/>
            <person name="Youens-Clark K."/>
            <person name="Lutzoni F."/>
            <person name="Miadlikowska J."/>
            <person name="Eastwood D.C."/>
            <person name="Hamelin R.C."/>
            <person name="Grigoriev I.V."/>
            <person name="U'Ren J.M."/>
        </authorList>
    </citation>
    <scope>NUCLEOTIDE SEQUENCE [LARGE SCALE GENOMIC DNA]</scope>
    <source>
        <strain evidence="1 2">ER1909</strain>
    </source>
</reference>
<dbReference type="Proteomes" id="UP001497680">
    <property type="component" value="Unassembled WGS sequence"/>
</dbReference>
<organism evidence="1 2">
    <name type="scientific">Hypoxylon rubiginosum</name>
    <dbReference type="NCBI Taxonomy" id="110542"/>
    <lineage>
        <taxon>Eukaryota</taxon>
        <taxon>Fungi</taxon>
        <taxon>Dikarya</taxon>
        <taxon>Ascomycota</taxon>
        <taxon>Pezizomycotina</taxon>
        <taxon>Sordariomycetes</taxon>
        <taxon>Xylariomycetidae</taxon>
        <taxon>Xylariales</taxon>
        <taxon>Hypoxylaceae</taxon>
        <taxon>Hypoxylon</taxon>
    </lineage>
</organism>
<accession>A0ACC0CX51</accession>
<protein>
    <submittedName>
        <fullName evidence="1">Uncharacterized protein</fullName>
    </submittedName>
</protein>
<evidence type="ECO:0000313" key="2">
    <source>
        <dbReference type="Proteomes" id="UP001497680"/>
    </source>
</evidence>
<name>A0ACC0CX51_9PEZI</name>
<proteinExistence type="predicted"/>
<dbReference type="EMBL" id="MU394330">
    <property type="protein sequence ID" value="KAI6084974.1"/>
    <property type="molecule type" value="Genomic_DNA"/>
</dbReference>
<gene>
    <name evidence="1" type="ORF">F4821DRAFT_162222</name>
</gene>
<evidence type="ECO:0000313" key="1">
    <source>
        <dbReference type="EMBL" id="KAI6084974.1"/>
    </source>
</evidence>
<keyword evidence="2" id="KW-1185">Reference proteome</keyword>